<evidence type="ECO:0000256" key="10">
    <source>
        <dbReference type="ARBA" id="ARBA00022833"/>
    </source>
</evidence>
<comment type="pathway">
    <text evidence="3">Protein modification; protein ubiquitination.</text>
</comment>
<sequence>MADRRSRDPVPWDGEPPKSYALSGKIMLSAIVILFVVVVFMVALHIYARWYLLRIRQRALHRRRSRRQRATHLVFYMDTNNPGNPASGNRGLDPSVINSLPVFVHSTSTHPDVLECAVCLSEFEHGEKGRLLPKCQHVFHTDCIDMWFQSHSTCPLCRSPVEGLVPVQIPQNDRLDVVIPVGEPGGSEPGPSSEMGSTSLANRRKGLDMTGVRIEVPRRATSMDELRLSSPASQGFKSPGSRLLSLKRILSMNRKTAAGSPSSGVGTSSGNAGTELDIEEGKDESSRGQSRVQTPR</sequence>
<comment type="catalytic activity">
    <reaction evidence="1">
        <text>S-ubiquitinyl-[E2 ubiquitin-conjugating enzyme]-L-cysteine + [acceptor protein]-L-lysine = [E2 ubiquitin-conjugating enzyme]-L-cysteine + N(6)-ubiquitinyl-[acceptor protein]-L-lysine.</text>
        <dbReference type="EC" id="2.3.2.27"/>
    </reaction>
</comment>
<dbReference type="Proteomes" id="UP001187471">
    <property type="component" value="Unassembled WGS sequence"/>
</dbReference>
<dbReference type="PANTHER" id="PTHR46913:SF1">
    <property type="entry name" value="RING-H2 FINGER PROTEIN ATL16"/>
    <property type="match status" value="1"/>
</dbReference>
<evidence type="ECO:0000256" key="2">
    <source>
        <dbReference type="ARBA" id="ARBA00004167"/>
    </source>
</evidence>
<dbReference type="CDD" id="cd16461">
    <property type="entry name" value="RING-H2_EL5-like"/>
    <property type="match status" value="1"/>
</dbReference>
<keyword evidence="12 16" id="KW-0472">Membrane</keyword>
<dbReference type="SUPFAM" id="SSF57850">
    <property type="entry name" value="RING/U-box"/>
    <property type="match status" value="1"/>
</dbReference>
<evidence type="ECO:0000256" key="6">
    <source>
        <dbReference type="ARBA" id="ARBA00022692"/>
    </source>
</evidence>
<dbReference type="InterPro" id="IPR013083">
    <property type="entry name" value="Znf_RING/FYVE/PHD"/>
</dbReference>
<evidence type="ECO:0000256" key="4">
    <source>
        <dbReference type="ARBA" id="ARBA00012483"/>
    </source>
</evidence>
<dbReference type="GO" id="GO:0008270">
    <property type="term" value="F:zinc ion binding"/>
    <property type="evidence" value="ECO:0007669"/>
    <property type="project" value="UniProtKB-KW"/>
</dbReference>
<evidence type="ECO:0000256" key="11">
    <source>
        <dbReference type="ARBA" id="ARBA00022989"/>
    </source>
</evidence>
<keyword evidence="5" id="KW-0808">Transferase</keyword>
<gene>
    <name evidence="18" type="ORF">RJ640_014777</name>
</gene>
<protein>
    <recommendedName>
        <fullName evidence="4">RING-type E3 ubiquitin transferase</fullName>
        <ecNumber evidence="4">2.3.2.27</ecNumber>
    </recommendedName>
</protein>
<dbReference type="GO" id="GO:0016020">
    <property type="term" value="C:membrane"/>
    <property type="evidence" value="ECO:0007669"/>
    <property type="project" value="UniProtKB-SubCell"/>
</dbReference>
<dbReference type="PANTHER" id="PTHR46913">
    <property type="entry name" value="RING-H2 FINGER PROTEIN ATL16"/>
    <property type="match status" value="1"/>
</dbReference>
<feature type="compositionally biased region" description="Low complexity" evidence="15">
    <location>
        <begin position="259"/>
        <end position="270"/>
    </location>
</feature>
<keyword evidence="7" id="KW-0479">Metal-binding</keyword>
<keyword evidence="19" id="KW-1185">Reference proteome</keyword>
<keyword evidence="10" id="KW-0862">Zinc</keyword>
<evidence type="ECO:0000256" key="3">
    <source>
        <dbReference type="ARBA" id="ARBA00004906"/>
    </source>
</evidence>
<dbReference type="GO" id="GO:0016567">
    <property type="term" value="P:protein ubiquitination"/>
    <property type="evidence" value="ECO:0007669"/>
    <property type="project" value="InterPro"/>
</dbReference>
<proteinExistence type="inferred from homology"/>
<dbReference type="PROSITE" id="PS50089">
    <property type="entry name" value="ZF_RING_2"/>
    <property type="match status" value="1"/>
</dbReference>
<dbReference type="EC" id="2.3.2.27" evidence="4"/>
<evidence type="ECO:0000259" key="17">
    <source>
        <dbReference type="PROSITE" id="PS50089"/>
    </source>
</evidence>
<name>A0AA88RQP2_9ASTE</name>
<comment type="subcellular location">
    <subcellularLocation>
        <location evidence="2">Membrane</location>
        <topology evidence="2">Single-pass membrane protein</topology>
    </subcellularLocation>
</comment>
<keyword evidence="8 14" id="KW-0863">Zinc-finger</keyword>
<evidence type="ECO:0000313" key="19">
    <source>
        <dbReference type="Proteomes" id="UP001187471"/>
    </source>
</evidence>
<evidence type="ECO:0000256" key="9">
    <source>
        <dbReference type="ARBA" id="ARBA00022786"/>
    </source>
</evidence>
<comment type="caution">
    <text evidence="18">The sequence shown here is derived from an EMBL/GenBank/DDBJ whole genome shotgun (WGS) entry which is preliminary data.</text>
</comment>
<comment type="similarity">
    <text evidence="13">Belongs to the RING-type zinc finger family. ATL subfamily.</text>
</comment>
<dbReference type="SMART" id="SM00184">
    <property type="entry name" value="RING"/>
    <property type="match status" value="1"/>
</dbReference>
<keyword evidence="9" id="KW-0833">Ubl conjugation pathway</keyword>
<feature type="transmembrane region" description="Helical" evidence="16">
    <location>
        <begin position="26"/>
        <end position="48"/>
    </location>
</feature>
<dbReference type="InterPro" id="IPR001841">
    <property type="entry name" value="Znf_RING"/>
</dbReference>
<accession>A0AA88RQP2</accession>
<reference evidence="18" key="1">
    <citation type="submission" date="2022-12" db="EMBL/GenBank/DDBJ databases">
        <title>Draft genome assemblies for two species of Escallonia (Escalloniales).</title>
        <authorList>
            <person name="Chanderbali A."/>
            <person name="Dervinis C."/>
            <person name="Anghel I."/>
            <person name="Soltis D."/>
            <person name="Soltis P."/>
            <person name="Zapata F."/>
        </authorList>
    </citation>
    <scope>NUCLEOTIDE SEQUENCE</scope>
    <source>
        <strain evidence="18">UCBG92.1500</strain>
        <tissue evidence="18">Leaf</tissue>
    </source>
</reference>
<dbReference type="FunFam" id="3.30.40.10:FF:000475">
    <property type="entry name" value="RING-H2 finger protein ATL3"/>
    <property type="match status" value="1"/>
</dbReference>
<evidence type="ECO:0000256" key="7">
    <source>
        <dbReference type="ARBA" id="ARBA00022723"/>
    </source>
</evidence>
<dbReference type="EMBL" id="JAVXUO010000757">
    <property type="protein sequence ID" value="KAK2989318.1"/>
    <property type="molecule type" value="Genomic_DNA"/>
</dbReference>
<evidence type="ECO:0000256" key="1">
    <source>
        <dbReference type="ARBA" id="ARBA00000900"/>
    </source>
</evidence>
<evidence type="ECO:0000256" key="5">
    <source>
        <dbReference type="ARBA" id="ARBA00022679"/>
    </source>
</evidence>
<dbReference type="Gene3D" id="3.30.40.10">
    <property type="entry name" value="Zinc/RING finger domain, C3HC4 (zinc finger)"/>
    <property type="match status" value="1"/>
</dbReference>
<evidence type="ECO:0000256" key="14">
    <source>
        <dbReference type="PROSITE-ProRule" id="PRU00175"/>
    </source>
</evidence>
<dbReference type="InterPro" id="IPR044600">
    <property type="entry name" value="ATL1/ATL16-like"/>
</dbReference>
<feature type="region of interest" description="Disordered" evidence="15">
    <location>
        <begin position="181"/>
        <end position="218"/>
    </location>
</feature>
<dbReference type="GO" id="GO:0061630">
    <property type="term" value="F:ubiquitin protein ligase activity"/>
    <property type="evidence" value="ECO:0007669"/>
    <property type="project" value="UniProtKB-EC"/>
</dbReference>
<keyword evidence="6 16" id="KW-0812">Transmembrane</keyword>
<organism evidence="18 19">
    <name type="scientific">Escallonia rubra</name>
    <dbReference type="NCBI Taxonomy" id="112253"/>
    <lineage>
        <taxon>Eukaryota</taxon>
        <taxon>Viridiplantae</taxon>
        <taxon>Streptophyta</taxon>
        <taxon>Embryophyta</taxon>
        <taxon>Tracheophyta</taxon>
        <taxon>Spermatophyta</taxon>
        <taxon>Magnoliopsida</taxon>
        <taxon>eudicotyledons</taxon>
        <taxon>Gunneridae</taxon>
        <taxon>Pentapetalae</taxon>
        <taxon>asterids</taxon>
        <taxon>campanulids</taxon>
        <taxon>Escalloniales</taxon>
        <taxon>Escalloniaceae</taxon>
        <taxon>Escallonia</taxon>
    </lineage>
</organism>
<evidence type="ECO:0000256" key="15">
    <source>
        <dbReference type="SAM" id="MobiDB-lite"/>
    </source>
</evidence>
<feature type="compositionally biased region" description="Polar residues" evidence="15">
    <location>
        <begin position="287"/>
        <end position="296"/>
    </location>
</feature>
<dbReference type="Pfam" id="PF13639">
    <property type="entry name" value="zf-RING_2"/>
    <property type="match status" value="1"/>
</dbReference>
<evidence type="ECO:0000256" key="13">
    <source>
        <dbReference type="ARBA" id="ARBA00024209"/>
    </source>
</evidence>
<evidence type="ECO:0000313" key="18">
    <source>
        <dbReference type="EMBL" id="KAK2989318.1"/>
    </source>
</evidence>
<feature type="region of interest" description="Disordered" evidence="15">
    <location>
        <begin position="254"/>
        <end position="296"/>
    </location>
</feature>
<feature type="domain" description="RING-type" evidence="17">
    <location>
        <begin position="116"/>
        <end position="158"/>
    </location>
</feature>
<evidence type="ECO:0000256" key="12">
    <source>
        <dbReference type="ARBA" id="ARBA00023136"/>
    </source>
</evidence>
<dbReference type="AlphaFoldDB" id="A0AA88RQP2"/>
<feature type="compositionally biased region" description="Low complexity" evidence="15">
    <location>
        <begin position="189"/>
        <end position="199"/>
    </location>
</feature>
<evidence type="ECO:0000256" key="8">
    <source>
        <dbReference type="ARBA" id="ARBA00022771"/>
    </source>
</evidence>
<keyword evidence="11 16" id="KW-1133">Transmembrane helix</keyword>
<evidence type="ECO:0000256" key="16">
    <source>
        <dbReference type="SAM" id="Phobius"/>
    </source>
</evidence>